<feature type="non-terminal residue" evidence="2">
    <location>
        <position position="383"/>
    </location>
</feature>
<dbReference type="AlphaFoldDB" id="A0A9W8LQ11"/>
<evidence type="ECO:0000313" key="2">
    <source>
        <dbReference type="EMBL" id="KAJ2793143.1"/>
    </source>
</evidence>
<proteinExistence type="predicted"/>
<comment type="caution">
    <text evidence="2">The sequence shown here is derived from an EMBL/GenBank/DDBJ whole genome shotgun (WGS) entry which is preliminary data.</text>
</comment>
<organism evidence="2 3">
    <name type="scientific">Coemansia guatemalensis</name>
    <dbReference type="NCBI Taxonomy" id="2761395"/>
    <lineage>
        <taxon>Eukaryota</taxon>
        <taxon>Fungi</taxon>
        <taxon>Fungi incertae sedis</taxon>
        <taxon>Zoopagomycota</taxon>
        <taxon>Kickxellomycotina</taxon>
        <taxon>Kickxellomycetes</taxon>
        <taxon>Kickxellales</taxon>
        <taxon>Kickxellaceae</taxon>
        <taxon>Coemansia</taxon>
    </lineage>
</organism>
<protein>
    <submittedName>
        <fullName evidence="2">Uncharacterized protein</fullName>
    </submittedName>
</protein>
<feature type="compositionally biased region" description="Low complexity" evidence="1">
    <location>
        <begin position="240"/>
        <end position="253"/>
    </location>
</feature>
<feature type="compositionally biased region" description="Polar residues" evidence="1">
    <location>
        <begin position="63"/>
        <end position="77"/>
    </location>
</feature>
<gene>
    <name evidence="2" type="ORF">H4R20_006630</name>
</gene>
<feature type="compositionally biased region" description="Low complexity" evidence="1">
    <location>
        <begin position="1"/>
        <end position="18"/>
    </location>
</feature>
<feature type="non-terminal residue" evidence="2">
    <location>
        <position position="1"/>
    </location>
</feature>
<feature type="region of interest" description="Disordered" evidence="1">
    <location>
        <begin position="236"/>
        <end position="282"/>
    </location>
</feature>
<feature type="compositionally biased region" description="Pro residues" evidence="1">
    <location>
        <begin position="34"/>
        <end position="46"/>
    </location>
</feature>
<dbReference type="OrthoDB" id="5581026at2759"/>
<reference evidence="2" key="1">
    <citation type="submission" date="2022-07" db="EMBL/GenBank/DDBJ databases">
        <title>Phylogenomic reconstructions and comparative analyses of Kickxellomycotina fungi.</title>
        <authorList>
            <person name="Reynolds N.K."/>
            <person name="Stajich J.E."/>
            <person name="Barry K."/>
            <person name="Grigoriev I.V."/>
            <person name="Crous P."/>
            <person name="Smith M.E."/>
        </authorList>
    </citation>
    <scope>NUCLEOTIDE SEQUENCE</scope>
    <source>
        <strain evidence="2">NRRL 1565</strain>
    </source>
</reference>
<feature type="region of interest" description="Disordered" evidence="1">
    <location>
        <begin position="1"/>
        <end position="82"/>
    </location>
</feature>
<dbReference type="Proteomes" id="UP001140094">
    <property type="component" value="Unassembled WGS sequence"/>
</dbReference>
<keyword evidence="3" id="KW-1185">Reference proteome</keyword>
<sequence length="383" mass="40084">QWVAVSSSGSGVISLTSSDNEDEGRARSKGKTPAPAPRPVDPQPQPPRRRGYFSAVPVAAPAPTNSVLPTVPDISNRSDAEQQAVHLLRESVASLLSSTGSAASSTVSSAQPQSLTAAAAPVPERGVAWRRRSQSPSNVSKISEPCYATSAPRRQFTADFDHFSDIALSAVAATAPPSHQRSRQPESHRPAALLPTYDEFKHRVAAQPPLHEEFKHREPDQPPLNDADIADVYMPPTIPPSSSRRPMPAADPSISALPVSAESQDSSAASLRRRAMGSAGMSGSSAAATTVVASEAVPGPAAYHPLLADPGSPRAQHDMLSIYSASRSPFASIRTVSPVIVAEGNSILQSAAAIDQGAVARARAEAALERTILCPMSRTVDNS</sequence>
<dbReference type="EMBL" id="JANBUO010003010">
    <property type="protein sequence ID" value="KAJ2793143.1"/>
    <property type="molecule type" value="Genomic_DNA"/>
</dbReference>
<evidence type="ECO:0000313" key="3">
    <source>
        <dbReference type="Proteomes" id="UP001140094"/>
    </source>
</evidence>
<accession>A0A9W8LQ11</accession>
<name>A0A9W8LQ11_9FUNG</name>
<evidence type="ECO:0000256" key="1">
    <source>
        <dbReference type="SAM" id="MobiDB-lite"/>
    </source>
</evidence>
<feature type="region of interest" description="Disordered" evidence="1">
    <location>
        <begin position="103"/>
        <end position="142"/>
    </location>
</feature>